<dbReference type="EMBL" id="LLGC01000179">
    <property type="protein sequence ID" value="KQE03671.1"/>
    <property type="molecule type" value="Genomic_DNA"/>
</dbReference>
<evidence type="ECO:0000313" key="2">
    <source>
        <dbReference type="Proteomes" id="UP000051449"/>
    </source>
</evidence>
<protein>
    <submittedName>
        <fullName evidence="1">Uncharacterized protein</fullName>
    </submittedName>
</protein>
<comment type="caution">
    <text evidence="1">The sequence shown here is derived from an EMBL/GenBank/DDBJ whole genome shotgun (WGS) entry which is preliminary data.</text>
</comment>
<organism evidence="1 2">
    <name type="scientific">Acinetobacter baumannii</name>
    <dbReference type="NCBI Taxonomy" id="470"/>
    <lineage>
        <taxon>Bacteria</taxon>
        <taxon>Pseudomonadati</taxon>
        <taxon>Pseudomonadota</taxon>
        <taxon>Gammaproteobacteria</taxon>
        <taxon>Moraxellales</taxon>
        <taxon>Moraxellaceae</taxon>
        <taxon>Acinetobacter</taxon>
        <taxon>Acinetobacter calcoaceticus/baumannii complex</taxon>
    </lineage>
</organism>
<name>A0AAN6AJ33_ACIBA</name>
<gene>
    <name evidence="1" type="ORF">APD33_13740</name>
</gene>
<reference evidence="1 2" key="1">
    <citation type="submission" date="2015-10" db="EMBL/GenBank/DDBJ databases">
        <title>The utility of whole genome sequencing in characterizing Acinetobacter epidemiology and analyzing hospital outbreaks.</title>
        <authorList>
            <person name="Ozer E.A."/>
            <person name="Fitzpatrick M.A."/>
            <person name="Hauser A.R."/>
        </authorList>
    </citation>
    <scope>NUCLEOTIDE SEQUENCE [LARGE SCALE GENOMIC DNA]</scope>
    <source>
        <strain evidence="1 2">ABBL072</strain>
    </source>
</reference>
<dbReference type="AlphaFoldDB" id="A0AAN6AJ33"/>
<proteinExistence type="predicted"/>
<evidence type="ECO:0000313" key="1">
    <source>
        <dbReference type="EMBL" id="KQE03671.1"/>
    </source>
</evidence>
<dbReference type="Proteomes" id="UP000051449">
    <property type="component" value="Unassembled WGS sequence"/>
</dbReference>
<sequence length="165" mass="17551">MKLRLTAKGYENFTGHMGAVYFENGLSAMDVLPVHAVRIGSTIGAEWENGQSTNPAELLVSNANTSALNSQEASEYDQRMVEAQIDDAIKAEEHLNKVAQLGIVATTDPDAKLPTPESKKYTREELEAIAEEGGLAGLRAVATEVGVKGGSIVVLIERILEVAGA</sequence>
<accession>A0AAN6AJ33</accession>
<dbReference type="RefSeq" id="WP_000776798.1">
    <property type="nucleotide sequence ID" value="NZ_CACSGJ010000056.1"/>
</dbReference>